<dbReference type="PANTHER" id="PTHR22617:SF23">
    <property type="entry name" value="CHEMOTAXIS PROTEIN CHEW"/>
    <property type="match status" value="1"/>
</dbReference>
<dbReference type="CDD" id="cd00732">
    <property type="entry name" value="CheW"/>
    <property type="match status" value="1"/>
</dbReference>
<dbReference type="InterPro" id="IPR039315">
    <property type="entry name" value="CheW"/>
</dbReference>
<gene>
    <name evidence="2" type="ORF">BMI91_13035</name>
</gene>
<organism evidence="2 3">
    <name type="scientific">Thioclava sediminum</name>
    <dbReference type="NCBI Taxonomy" id="1915319"/>
    <lineage>
        <taxon>Bacteria</taxon>
        <taxon>Pseudomonadati</taxon>
        <taxon>Pseudomonadota</taxon>
        <taxon>Alphaproteobacteria</taxon>
        <taxon>Rhodobacterales</taxon>
        <taxon>Paracoccaceae</taxon>
        <taxon>Thioclava</taxon>
    </lineage>
</organism>
<proteinExistence type="predicted"/>
<dbReference type="Gene3D" id="2.40.50.180">
    <property type="entry name" value="CheA-289, Domain 4"/>
    <property type="match status" value="1"/>
</dbReference>
<reference evidence="2 3" key="1">
    <citation type="submission" date="2016-11" db="EMBL/GenBank/DDBJ databases">
        <title>A multilocus sequence analysis scheme for characterization of bacteria in the genus Thioclava.</title>
        <authorList>
            <person name="Liu Y."/>
            <person name="Shao Z."/>
        </authorList>
    </citation>
    <scope>NUCLEOTIDE SEQUENCE [LARGE SCALE GENOMIC DNA]</scope>
    <source>
        <strain evidence="2 3">TAW-CT134</strain>
    </source>
</reference>
<comment type="caution">
    <text evidence="2">The sequence shown here is derived from an EMBL/GenBank/DDBJ whole genome shotgun (WGS) entry which is preliminary data.</text>
</comment>
<dbReference type="InterPro" id="IPR036061">
    <property type="entry name" value="CheW-like_dom_sf"/>
</dbReference>
<keyword evidence="3" id="KW-1185">Reference proteome</keyword>
<protein>
    <submittedName>
        <fullName evidence="2">Chemotaxis protein CheW</fullName>
    </submittedName>
</protein>
<dbReference type="EMBL" id="MPZV01000003">
    <property type="protein sequence ID" value="OOY23414.1"/>
    <property type="molecule type" value="Genomic_DNA"/>
</dbReference>
<dbReference type="PANTHER" id="PTHR22617">
    <property type="entry name" value="CHEMOTAXIS SENSOR HISTIDINE KINASE-RELATED"/>
    <property type="match status" value="1"/>
</dbReference>
<dbReference type="InterPro" id="IPR002545">
    <property type="entry name" value="CheW-lke_dom"/>
</dbReference>
<evidence type="ECO:0000313" key="2">
    <source>
        <dbReference type="EMBL" id="OOY23414.1"/>
    </source>
</evidence>
<accession>A0ABX3MUN7</accession>
<dbReference type="Gene3D" id="2.30.30.40">
    <property type="entry name" value="SH3 Domains"/>
    <property type="match status" value="1"/>
</dbReference>
<dbReference type="Pfam" id="PF01584">
    <property type="entry name" value="CheW"/>
    <property type="match status" value="1"/>
</dbReference>
<sequence>MTEDTMPKTEAAEVELLSFRLGDEEYSVDIMSVREIRGWTRATPLPHAPAFVRGVINLRGTVLPVVDLSIRLGMEPVAGDARNVIIVVQVGSQTAGLLVDAVSDILALPRSEMQSPPDLNADISQRYISALTIVEGRMIRILDLTSVLPQEAIEAA</sequence>
<dbReference type="RefSeq" id="WP_078520609.1">
    <property type="nucleotide sequence ID" value="NZ_MPZV01000003.1"/>
</dbReference>
<name>A0ABX3MUN7_9RHOB</name>
<dbReference type="SMART" id="SM00260">
    <property type="entry name" value="CheW"/>
    <property type="match status" value="1"/>
</dbReference>
<evidence type="ECO:0000259" key="1">
    <source>
        <dbReference type="PROSITE" id="PS50851"/>
    </source>
</evidence>
<dbReference type="Proteomes" id="UP000190787">
    <property type="component" value="Unassembled WGS sequence"/>
</dbReference>
<feature type="domain" description="CheW-like" evidence="1">
    <location>
        <begin position="13"/>
        <end position="153"/>
    </location>
</feature>
<dbReference type="SUPFAM" id="SSF50341">
    <property type="entry name" value="CheW-like"/>
    <property type="match status" value="1"/>
</dbReference>
<dbReference type="PROSITE" id="PS50851">
    <property type="entry name" value="CHEW"/>
    <property type="match status" value="1"/>
</dbReference>
<evidence type="ECO:0000313" key="3">
    <source>
        <dbReference type="Proteomes" id="UP000190787"/>
    </source>
</evidence>